<evidence type="ECO:0000256" key="3">
    <source>
        <dbReference type="ARBA" id="ARBA00022617"/>
    </source>
</evidence>
<proteinExistence type="inferred from homology"/>
<comment type="cofactor">
    <cofactor evidence="1">
        <name>heme b</name>
        <dbReference type="ChEBI" id="CHEBI:60344"/>
    </cofactor>
</comment>
<dbReference type="Gene3D" id="1.10.489.10">
    <property type="entry name" value="Chloroperoxidase-like"/>
    <property type="match status" value="1"/>
</dbReference>
<evidence type="ECO:0000259" key="9">
    <source>
        <dbReference type="PROSITE" id="PS51405"/>
    </source>
</evidence>
<keyword evidence="2 10" id="KW-0575">Peroxidase</keyword>
<dbReference type="PANTHER" id="PTHR33577:SF9">
    <property type="entry name" value="PEROXIDASE STCC"/>
    <property type="match status" value="1"/>
</dbReference>
<sequence length="257" mass="26305">MYSSQLLLSLSLVAVKVANGYPQAPPGHEQVWKAAAASDSRSPCPALNTAANVGVLPRNGQNITADMLAAAVIELYNIDPSFAKTLAQGANQVAPKGATAIMLADLSKHDIIEHDASLVRNDASQGDNHSVQPALLAALLADAGPSGALTVATLAKSRARREAESKKGGAKALGVQATTLAYGESALLLQALGSPPAGSSASYSAPRKAVEEWMGQEKLPTGYVKPSKPITSSGTTLLAGEILALAKTLGNSSLLIY</sequence>
<evidence type="ECO:0000256" key="1">
    <source>
        <dbReference type="ARBA" id="ARBA00001970"/>
    </source>
</evidence>
<dbReference type="SUPFAM" id="SSF47571">
    <property type="entry name" value="Cloroperoxidase"/>
    <property type="match status" value="1"/>
</dbReference>
<organism evidence="10 11">
    <name type="scientific">Microthyrium microscopicum</name>
    <dbReference type="NCBI Taxonomy" id="703497"/>
    <lineage>
        <taxon>Eukaryota</taxon>
        <taxon>Fungi</taxon>
        <taxon>Dikarya</taxon>
        <taxon>Ascomycota</taxon>
        <taxon>Pezizomycotina</taxon>
        <taxon>Dothideomycetes</taxon>
        <taxon>Dothideomycetes incertae sedis</taxon>
        <taxon>Microthyriales</taxon>
        <taxon>Microthyriaceae</taxon>
        <taxon>Microthyrium</taxon>
    </lineage>
</organism>
<evidence type="ECO:0000256" key="2">
    <source>
        <dbReference type="ARBA" id="ARBA00022559"/>
    </source>
</evidence>
<evidence type="ECO:0000256" key="5">
    <source>
        <dbReference type="ARBA" id="ARBA00023002"/>
    </source>
</evidence>
<evidence type="ECO:0000256" key="6">
    <source>
        <dbReference type="ARBA" id="ARBA00023004"/>
    </source>
</evidence>
<name>A0A6A6UMC1_9PEZI</name>
<evidence type="ECO:0000313" key="11">
    <source>
        <dbReference type="Proteomes" id="UP000799302"/>
    </source>
</evidence>
<dbReference type="GO" id="GO:0046872">
    <property type="term" value="F:metal ion binding"/>
    <property type="evidence" value="ECO:0007669"/>
    <property type="project" value="UniProtKB-KW"/>
</dbReference>
<keyword evidence="6" id="KW-0408">Iron</keyword>
<dbReference type="OrthoDB" id="407298at2759"/>
<protein>
    <submittedName>
        <fullName evidence="10">Cloroperoxidase</fullName>
    </submittedName>
</protein>
<keyword evidence="8" id="KW-0732">Signal</keyword>
<keyword evidence="11" id="KW-1185">Reference proteome</keyword>
<feature type="signal peptide" evidence="8">
    <location>
        <begin position="1"/>
        <end position="20"/>
    </location>
</feature>
<keyword evidence="5" id="KW-0560">Oxidoreductase</keyword>
<evidence type="ECO:0000256" key="7">
    <source>
        <dbReference type="ARBA" id="ARBA00025795"/>
    </source>
</evidence>
<dbReference type="EMBL" id="MU004231">
    <property type="protein sequence ID" value="KAF2673382.1"/>
    <property type="molecule type" value="Genomic_DNA"/>
</dbReference>
<evidence type="ECO:0000313" key="10">
    <source>
        <dbReference type="EMBL" id="KAF2673382.1"/>
    </source>
</evidence>
<gene>
    <name evidence="10" type="ORF">BT63DRAFT_437100</name>
</gene>
<dbReference type="InterPro" id="IPR036851">
    <property type="entry name" value="Chloroperoxidase-like_sf"/>
</dbReference>
<evidence type="ECO:0000256" key="8">
    <source>
        <dbReference type="SAM" id="SignalP"/>
    </source>
</evidence>
<feature type="domain" description="Heme haloperoxidase family profile" evidence="9">
    <location>
        <begin position="28"/>
        <end position="244"/>
    </location>
</feature>
<dbReference type="PROSITE" id="PS51405">
    <property type="entry name" value="HEME_HALOPEROXIDASE"/>
    <property type="match status" value="1"/>
</dbReference>
<keyword evidence="3" id="KW-0349">Heme</keyword>
<evidence type="ECO:0000256" key="4">
    <source>
        <dbReference type="ARBA" id="ARBA00022723"/>
    </source>
</evidence>
<dbReference type="InterPro" id="IPR000028">
    <property type="entry name" value="Chloroperoxidase"/>
</dbReference>
<dbReference type="Pfam" id="PF01328">
    <property type="entry name" value="Peroxidase_2"/>
    <property type="match status" value="1"/>
</dbReference>
<accession>A0A6A6UMC1</accession>
<feature type="chain" id="PRO_5025468094" evidence="8">
    <location>
        <begin position="21"/>
        <end position="257"/>
    </location>
</feature>
<dbReference type="GO" id="GO:0004601">
    <property type="term" value="F:peroxidase activity"/>
    <property type="evidence" value="ECO:0007669"/>
    <property type="project" value="UniProtKB-KW"/>
</dbReference>
<keyword evidence="4" id="KW-0479">Metal-binding</keyword>
<reference evidence="10" key="1">
    <citation type="journal article" date="2020" name="Stud. Mycol.">
        <title>101 Dothideomycetes genomes: a test case for predicting lifestyles and emergence of pathogens.</title>
        <authorList>
            <person name="Haridas S."/>
            <person name="Albert R."/>
            <person name="Binder M."/>
            <person name="Bloem J."/>
            <person name="Labutti K."/>
            <person name="Salamov A."/>
            <person name="Andreopoulos B."/>
            <person name="Baker S."/>
            <person name="Barry K."/>
            <person name="Bills G."/>
            <person name="Bluhm B."/>
            <person name="Cannon C."/>
            <person name="Castanera R."/>
            <person name="Culley D."/>
            <person name="Daum C."/>
            <person name="Ezra D."/>
            <person name="Gonzalez J."/>
            <person name="Henrissat B."/>
            <person name="Kuo A."/>
            <person name="Liang C."/>
            <person name="Lipzen A."/>
            <person name="Lutzoni F."/>
            <person name="Magnuson J."/>
            <person name="Mondo S."/>
            <person name="Nolan M."/>
            <person name="Ohm R."/>
            <person name="Pangilinan J."/>
            <person name="Park H.-J."/>
            <person name="Ramirez L."/>
            <person name="Alfaro M."/>
            <person name="Sun H."/>
            <person name="Tritt A."/>
            <person name="Yoshinaga Y."/>
            <person name="Zwiers L.-H."/>
            <person name="Turgeon B."/>
            <person name="Goodwin S."/>
            <person name="Spatafora J."/>
            <person name="Crous P."/>
            <person name="Grigoriev I."/>
        </authorList>
    </citation>
    <scope>NUCLEOTIDE SEQUENCE</scope>
    <source>
        <strain evidence="10">CBS 115976</strain>
    </source>
</reference>
<dbReference type="AlphaFoldDB" id="A0A6A6UMC1"/>
<comment type="similarity">
    <text evidence="7">Belongs to the chloroperoxidase family.</text>
</comment>
<dbReference type="Proteomes" id="UP000799302">
    <property type="component" value="Unassembled WGS sequence"/>
</dbReference>
<dbReference type="PANTHER" id="PTHR33577">
    <property type="entry name" value="STERIGMATOCYSTIN BIOSYNTHESIS PEROXIDASE STCC-RELATED"/>
    <property type="match status" value="1"/>
</dbReference>